<feature type="binding site" evidence="8">
    <location>
        <position position="68"/>
    </location>
    <ligand>
        <name>substrate</name>
    </ligand>
</feature>
<evidence type="ECO:0000256" key="6">
    <source>
        <dbReference type="ARBA" id="ARBA00023014"/>
    </source>
</evidence>
<protein>
    <recommendedName>
        <fullName evidence="8">7-carboxy-7-deazaguanine synthase</fullName>
        <shortName evidence="8">CDG synthase</shortName>
        <ecNumber evidence="8">4.3.99.3</ecNumber>
    </recommendedName>
    <alternativeName>
        <fullName evidence="8">Queuosine biosynthesis protein QueE</fullName>
    </alternativeName>
</protein>
<dbReference type="AlphaFoldDB" id="B9JLH8"/>
<dbReference type="SFLD" id="SFLDS00029">
    <property type="entry name" value="Radical_SAM"/>
    <property type="match status" value="1"/>
</dbReference>
<comment type="subunit">
    <text evidence="8">Homodimer.</text>
</comment>
<evidence type="ECO:0000256" key="1">
    <source>
        <dbReference type="ARBA" id="ARBA00022485"/>
    </source>
</evidence>
<accession>B9JLH8</accession>
<dbReference type="Gene3D" id="3.20.20.70">
    <property type="entry name" value="Aldolase class I"/>
    <property type="match status" value="1"/>
</dbReference>
<comment type="similarity">
    <text evidence="8">Belongs to the radical SAM superfamily. 7-carboxy-7-deazaguanine synthase family.</text>
</comment>
<keyword evidence="5 8" id="KW-0408">Iron</keyword>
<dbReference type="PROSITE" id="PS51918">
    <property type="entry name" value="RADICAL_SAM"/>
    <property type="match status" value="1"/>
</dbReference>
<proteinExistence type="inferred from homology"/>
<keyword evidence="3 8" id="KW-0479">Metal-binding</keyword>
<dbReference type="PANTHER" id="PTHR42836:SF1">
    <property type="entry name" value="7-CARBOXY-7-DEAZAGUANINE SYNTHASE"/>
    <property type="match status" value="1"/>
</dbReference>
<dbReference type="GO" id="GO:0051539">
    <property type="term" value="F:4 iron, 4 sulfur cluster binding"/>
    <property type="evidence" value="ECO:0007669"/>
    <property type="project" value="UniProtKB-UniRule"/>
</dbReference>
<dbReference type="PIRSF" id="PIRSF000370">
    <property type="entry name" value="QueE"/>
    <property type="match status" value="1"/>
</dbReference>
<name>B9JLH8_RHIR8</name>
<evidence type="ECO:0000256" key="7">
    <source>
        <dbReference type="ARBA" id="ARBA00023239"/>
    </source>
</evidence>
<feature type="binding site" evidence="8">
    <location>
        <position position="119"/>
    </location>
    <ligand>
        <name>substrate</name>
    </ligand>
</feature>
<dbReference type="SFLD" id="SFLDF00357">
    <property type="entry name" value="ExsD-like"/>
    <property type="match status" value="1"/>
</dbReference>
<comment type="pathway">
    <text evidence="8">Purine metabolism; 7-cyano-7-deazaguanine biosynthesis.</text>
</comment>
<feature type="binding site" evidence="8">
    <location>
        <position position="76"/>
    </location>
    <ligand>
        <name>[4Fe-4S] cluster</name>
        <dbReference type="ChEBI" id="CHEBI:49883"/>
        <note>4Fe-4S-S-AdoMet</note>
    </ligand>
</feature>
<feature type="binding site" evidence="8">
    <location>
        <position position="72"/>
    </location>
    <ligand>
        <name>[4Fe-4S] cluster</name>
        <dbReference type="ChEBI" id="CHEBI:49883"/>
        <note>4Fe-4S-S-AdoMet</note>
    </ligand>
</feature>
<comment type="cofactor">
    <cofactor evidence="8">
        <name>[4Fe-4S] cluster</name>
        <dbReference type="ChEBI" id="CHEBI:49883"/>
    </cofactor>
    <text evidence="8">Binds 1 [4Fe-4S] cluster. The cluster is coordinated with 3 cysteines and an exchangeable S-adenosyl-L-methionine.</text>
</comment>
<gene>
    <name evidence="10" type="primary">exsD</name>
    <name evidence="8" type="synonym">queE</name>
    <name evidence="10" type="ordered locus">Arad_9732</name>
</gene>
<dbReference type="eggNOG" id="COG0602">
    <property type="taxonomic scope" value="Bacteria"/>
</dbReference>
<feature type="binding site" evidence="8">
    <location>
        <begin position="164"/>
        <end position="166"/>
    </location>
    <ligand>
        <name>S-adenosyl-L-methionine</name>
        <dbReference type="ChEBI" id="CHEBI:59789"/>
    </ligand>
</feature>
<keyword evidence="4 8" id="KW-0460">Magnesium</keyword>
<dbReference type="EC" id="4.3.99.3" evidence="8"/>
<evidence type="ECO:0000256" key="2">
    <source>
        <dbReference type="ARBA" id="ARBA00022691"/>
    </source>
</evidence>
<keyword evidence="1 8" id="KW-0004">4Fe-4S</keyword>
<evidence type="ECO:0000259" key="9">
    <source>
        <dbReference type="PROSITE" id="PS51918"/>
    </source>
</evidence>
<dbReference type="Proteomes" id="UP000001600">
    <property type="component" value="Chromosome 2"/>
</dbReference>
<keyword evidence="8" id="KW-0671">Queuosine biosynthesis</keyword>
<dbReference type="UniPathway" id="UPA00391"/>
<feature type="binding site" evidence="8">
    <location>
        <position position="81"/>
    </location>
    <ligand>
        <name>Mg(2+)</name>
        <dbReference type="ChEBI" id="CHEBI:18420"/>
    </ligand>
</feature>
<comment type="caution">
    <text evidence="8">Lacks conserved residue(s) required for the propagation of feature annotation.</text>
</comment>
<dbReference type="KEGG" id="ara:Arad_9732"/>
<keyword evidence="6 8" id="KW-0411">Iron-sulfur</keyword>
<feature type="binding site" evidence="8">
    <location>
        <begin position="78"/>
        <end position="80"/>
    </location>
    <ligand>
        <name>S-adenosyl-L-methionine</name>
        <dbReference type="ChEBI" id="CHEBI:59789"/>
    </ligand>
</feature>
<dbReference type="InterPro" id="IPR013785">
    <property type="entry name" value="Aldolase_TIM"/>
</dbReference>
<dbReference type="GO" id="GO:0016840">
    <property type="term" value="F:carbon-nitrogen lyase activity"/>
    <property type="evidence" value="ECO:0007669"/>
    <property type="project" value="UniProtKB-UniRule"/>
</dbReference>
<keyword evidence="2 8" id="KW-0949">S-adenosyl-L-methionine</keyword>
<reference evidence="10 11" key="1">
    <citation type="journal article" date="2009" name="J. Bacteriol.">
        <title>Genome sequences of three Agrobacterium biovars help elucidate the evolution of multichromosome genomes in bacteria.</title>
        <authorList>
            <person name="Slater S.C."/>
            <person name="Goldman B.S."/>
            <person name="Goodner B."/>
            <person name="Setubal J.C."/>
            <person name="Farrand S.K."/>
            <person name="Nester E.W."/>
            <person name="Burr T.J."/>
            <person name="Banta L."/>
            <person name="Dickerman A.W."/>
            <person name="Paulsen I."/>
            <person name="Otten L."/>
            <person name="Suen G."/>
            <person name="Welch R."/>
            <person name="Almeida N.F."/>
            <person name="Arnold F."/>
            <person name="Burton O.T."/>
            <person name="Du Z."/>
            <person name="Ewing A."/>
            <person name="Godsy E."/>
            <person name="Heisel S."/>
            <person name="Houmiel K.L."/>
            <person name="Jhaveri J."/>
            <person name="Lu J."/>
            <person name="Miller N.M."/>
            <person name="Norton S."/>
            <person name="Chen Q."/>
            <person name="Phoolcharoen W."/>
            <person name="Ohlin V."/>
            <person name="Ondrusek D."/>
            <person name="Pride N."/>
            <person name="Stricklin S.L."/>
            <person name="Sun J."/>
            <person name="Wheeler C."/>
            <person name="Wilson L."/>
            <person name="Zhu H."/>
            <person name="Wood D.W."/>
        </authorList>
    </citation>
    <scope>NUCLEOTIDE SEQUENCE [LARGE SCALE GENOMIC DNA]</scope>
    <source>
        <strain evidence="11">K84 / ATCC BAA-868</strain>
    </source>
</reference>
<dbReference type="InterPro" id="IPR017742">
    <property type="entry name" value="Deazaguanine_synth"/>
</dbReference>
<dbReference type="NCBIfam" id="TIGR03365">
    <property type="entry name" value="Bsubt_queE"/>
    <property type="match status" value="1"/>
</dbReference>
<dbReference type="PANTHER" id="PTHR42836">
    <property type="entry name" value="7-CARBOXY-7-DEAZAGUANINE SYNTHASE"/>
    <property type="match status" value="1"/>
</dbReference>
<comment type="cofactor">
    <cofactor evidence="8">
        <name>S-adenosyl-L-methionine</name>
        <dbReference type="ChEBI" id="CHEBI:59789"/>
    </cofactor>
    <text evidence="8">Binds 1 S-adenosyl-L-methionine per subunit.</text>
</comment>
<dbReference type="EMBL" id="CP000629">
    <property type="protein sequence ID" value="ACM30714.1"/>
    <property type="molecule type" value="Genomic_DNA"/>
</dbReference>
<feature type="binding site" evidence="8">
    <location>
        <begin position="53"/>
        <end position="55"/>
    </location>
    <ligand>
        <name>substrate</name>
    </ligand>
</feature>
<sequence length="279" mass="30677">MSGQAFLRLVQGDAARDLGGTRQRNAEDMGGIPAMSEAREARIRVSEIFGPTIQGEGILIGLPTVFVRTGGCDYRCSWCDTLHAVDSDYRDQWQPMSVDEIWQDVIRLSGGKPLAVSLSGGNPAIQPLGPLIARGHGEGYSFALETQGSVAKDWFADLDTLVLSPKPPSSGMVTDWAVFDDCLRLAADKPQVALKIVVFDDHDYAYARDAAARYPYLPVYLQPGNHTPPPPDADDAKIDIDGIMDRMLWLVDKVTADRWFEARVLPQLHVLLWGNKRGV</sequence>
<comment type="function">
    <text evidence="8">Catalyzes the complex heterocyclic radical-mediated conversion of 6-carboxy-5,6,7,8-tetrahydropterin (CPH4) to 7-carboxy-7-deazaguanine (CDG), a step common to the biosynthetic pathways of all 7-deazapurine-containing compounds.</text>
</comment>
<evidence type="ECO:0000256" key="4">
    <source>
        <dbReference type="ARBA" id="ARBA00022842"/>
    </source>
</evidence>
<dbReference type="SUPFAM" id="SSF102114">
    <property type="entry name" value="Radical SAM enzymes"/>
    <property type="match status" value="1"/>
</dbReference>
<organism evidence="10 11">
    <name type="scientific">Rhizobium rhizogenes (strain K84 / ATCC BAA-868)</name>
    <name type="common">Agrobacterium radiobacter</name>
    <dbReference type="NCBI Taxonomy" id="311403"/>
    <lineage>
        <taxon>Bacteria</taxon>
        <taxon>Pseudomonadati</taxon>
        <taxon>Pseudomonadota</taxon>
        <taxon>Alphaproteobacteria</taxon>
        <taxon>Hyphomicrobiales</taxon>
        <taxon>Rhizobiaceae</taxon>
        <taxon>Rhizobium/Agrobacterium group</taxon>
        <taxon>Rhizobium</taxon>
    </lineage>
</organism>
<dbReference type="STRING" id="311403.Arad_9732"/>
<comment type="catalytic activity">
    <reaction evidence="8">
        <text>6-carboxy-5,6,7,8-tetrahydropterin + H(+) = 7-carboxy-7-carbaguanine + NH4(+)</text>
        <dbReference type="Rhea" id="RHEA:27974"/>
        <dbReference type="ChEBI" id="CHEBI:15378"/>
        <dbReference type="ChEBI" id="CHEBI:28938"/>
        <dbReference type="ChEBI" id="CHEBI:61032"/>
        <dbReference type="ChEBI" id="CHEBI:61036"/>
        <dbReference type="EC" id="4.3.99.3"/>
    </reaction>
</comment>
<keyword evidence="7 8" id="KW-0456">Lyase</keyword>
<evidence type="ECO:0000256" key="8">
    <source>
        <dbReference type="HAMAP-Rule" id="MF_00917"/>
    </source>
</evidence>
<feature type="domain" description="Radical SAM core" evidence="9">
    <location>
        <begin position="59"/>
        <end position="275"/>
    </location>
</feature>
<evidence type="ECO:0000313" key="10">
    <source>
        <dbReference type="EMBL" id="ACM30714.1"/>
    </source>
</evidence>
<feature type="binding site" evidence="8">
    <location>
        <position position="121"/>
    </location>
    <ligand>
        <name>S-adenosyl-L-methionine</name>
        <dbReference type="ChEBI" id="CHEBI:59789"/>
    </ligand>
</feature>
<feature type="binding site" evidence="8">
    <location>
        <position position="79"/>
    </location>
    <ligand>
        <name>[4Fe-4S] cluster</name>
        <dbReference type="ChEBI" id="CHEBI:49883"/>
        <note>4Fe-4S-S-AdoMet</note>
    </ligand>
</feature>
<dbReference type="InterPro" id="IPR058240">
    <property type="entry name" value="rSAM_sf"/>
</dbReference>
<dbReference type="InterPro" id="IPR007197">
    <property type="entry name" value="rSAM"/>
</dbReference>
<dbReference type="InterPro" id="IPR024924">
    <property type="entry name" value="7-CO-7-deazaguanine_synth-like"/>
</dbReference>
<dbReference type="HAMAP" id="MF_00917">
    <property type="entry name" value="QueE"/>
    <property type="match status" value="1"/>
</dbReference>
<comment type="cofactor">
    <cofactor evidence="8">
        <name>Mg(2+)</name>
        <dbReference type="ChEBI" id="CHEBI:18420"/>
    </cofactor>
</comment>
<evidence type="ECO:0000256" key="5">
    <source>
        <dbReference type="ARBA" id="ARBA00023004"/>
    </source>
</evidence>
<dbReference type="GO" id="GO:0000287">
    <property type="term" value="F:magnesium ion binding"/>
    <property type="evidence" value="ECO:0007669"/>
    <property type="project" value="UniProtKB-UniRule"/>
</dbReference>
<dbReference type="HOGENOM" id="CLU_066739_2_4_5"/>
<dbReference type="GO" id="GO:0008616">
    <property type="term" value="P:tRNA queuosine(34) biosynthetic process"/>
    <property type="evidence" value="ECO:0007669"/>
    <property type="project" value="UniProtKB-UniRule"/>
</dbReference>
<evidence type="ECO:0000313" key="11">
    <source>
        <dbReference type="Proteomes" id="UP000001600"/>
    </source>
</evidence>
<dbReference type="GO" id="GO:1904047">
    <property type="term" value="F:S-adenosyl-L-methionine binding"/>
    <property type="evidence" value="ECO:0007669"/>
    <property type="project" value="UniProtKB-UniRule"/>
</dbReference>
<evidence type="ECO:0000256" key="3">
    <source>
        <dbReference type="ARBA" id="ARBA00022723"/>
    </source>
</evidence>